<feature type="compositionally biased region" description="Basic and acidic residues" evidence="1">
    <location>
        <begin position="1466"/>
        <end position="1481"/>
    </location>
</feature>
<sequence length="1629" mass="177750">DNGLGQSRAAEISYFLRNGTLYRRVLLLRDPLNPVGPFPSQPSNSSGTLIYRPEGTTDYSGDFNDNYDYAATRWNSTLWFHSIDSLSNHLGLTNVPIAIPNLRFGFNPSSGNSLVNASDGNFIGRFTHEETSHNDFDYPGSVPSNHPYTRTDLTVTDGIVDQYSGGNRRGEDILLTNVEAFDVKLAFDGTIDATDVSTGFDSWHPNASGTAPSYTAPTVNDQLKVQSGSTNSYTSGSTDNYIQIPALDGSISMLYRRIGGGSGINRRPEFPPTLGTVVENNASRWVCVENRNGVTGITIQVRYRDVQTNQPRQGGAVIIVVVSLMTTLAFLGLFFYNWTSQERSNAEYYASADPVEIDPDPIFDLALRQAIVGPRPGSETQSALHGAHHALLASVLGVPRADTSADTLHYAPHPYSGRGAVIEFADGDGDGLPDPDYDIDMDMTPDVTTQFDVWYGNTPRNQDNFVLNFSRAANGGTTGHSTGDDYEPHTGYTYPDINSLWLAFDEEVTEIGGAASHRIVIPSYHRPQYFLDRRVEGNDGFGAHTSTMTMGSVQGIYEEDGSGTAPSTQLRVLRPHANHRSVDVVSRDRFLNTSSGTTNAASGDQTRLIEDFPFERDYDNDGNANEAGVFTAQAVADMDNYEYDGDVDRDGMPDSVLIDLGHPIIDLPGGRQVVPMFLFKWIDADGLLNVNAHGNMEGLLTLQRTLNATNNPNSEWLSESNLGLSSFEVNLAAGLTQDPSALSSSEKTQHRAMMNSNPTDAFELANLELLMLLSGRMDYSNDASTLRSNTEVVGRYGEAAGVQPFVEWCNANLLSATPDFVMTPPSPPLAGQTGSDDDTDNYVTDFGQPLDYLGVGDATDDSPGGNMSGVDAAPGRVRRLNSLGGGAAVPQYDANWLESLYSGLGASYQPSPLAAATMALDESDEAFLEPGLRLSEDAVFPASEMFALHGSESDHLTAGVQSRLWSLASGNFRDGDNAVNIRRRFTTDSWDRLNFSITPELPGQFRDWEFNTWTDGSGGNYVEASASSETFLRAFPPEFGPSGAEINVFSGEDPFRAPLRRLLTTRTNLTSDTEYHALRRLGYVNQRLNINRFLETNALANGAPRYERLIEHPTGLGSAPITTGDELTARRERQRMARDLYVMLYLLGGGQDSRDYAGESNAGGALYDDETLEEMAQFCVNVVDALDKDNVLTRFEYDKDLSNGWNVDDNPYDSSGDSDREVVIGVEAQDLTISEALFVHCQEPSAATDDPDTEWDDSEERSFAYIELRNAGPYTINVDDYSWQILLEIESLGHSRELTLQKGSIAGGGLYTIGTAGDDHNQNMGTVLESFMRVDTGSGAGMVTAVPKSGSLDLDLIVDDPSADFWLADPSNRSTRITTLGDFFPPSIAEALSMAPTEIKLTLRRRTNLNRTMPVPAGSSYNQAENDDNPWVAVDEMTIDAALPNEGFADFNIDGTLEDELDKLRSRERPHPFDRRGELGHTSDSGSDPPQPNSLGQDNDRTGANNLWQPHFDRDFASLIDLFAIPLYGPADLTDRFAEGSGGGARMSGFSKTTPGGNPRPAVAGQKFLNPEHPDNVGAMSPDESLNNRWYRLLEFLQVVPQNLATIGDSTNGILPFPRRTPGRINLNM</sequence>
<keyword evidence="2" id="KW-1133">Transmembrane helix</keyword>
<evidence type="ECO:0000256" key="1">
    <source>
        <dbReference type="SAM" id="MobiDB-lite"/>
    </source>
</evidence>
<feature type="compositionally biased region" description="Polar residues" evidence="1">
    <location>
        <begin position="1482"/>
        <end position="1507"/>
    </location>
</feature>
<gene>
    <name evidence="3" type="ORF">SCF082_LOCUS12686</name>
</gene>
<feature type="region of interest" description="Disordered" evidence="1">
    <location>
        <begin position="1466"/>
        <end position="1507"/>
    </location>
</feature>
<name>A0ABP0JLN1_9DINO</name>
<dbReference type="Proteomes" id="UP001642464">
    <property type="component" value="Unassembled WGS sequence"/>
</dbReference>
<feature type="non-terminal residue" evidence="3">
    <location>
        <position position="1"/>
    </location>
</feature>
<feature type="transmembrane region" description="Helical" evidence="2">
    <location>
        <begin position="314"/>
        <end position="336"/>
    </location>
</feature>
<dbReference type="EMBL" id="CAXAMM010007777">
    <property type="protein sequence ID" value="CAK9015274.1"/>
    <property type="molecule type" value="Genomic_DNA"/>
</dbReference>
<protein>
    <submittedName>
        <fullName evidence="3">Uncharacterized protein</fullName>
    </submittedName>
</protein>
<keyword evidence="4" id="KW-1185">Reference proteome</keyword>
<organism evidence="3 4">
    <name type="scientific">Durusdinium trenchii</name>
    <dbReference type="NCBI Taxonomy" id="1381693"/>
    <lineage>
        <taxon>Eukaryota</taxon>
        <taxon>Sar</taxon>
        <taxon>Alveolata</taxon>
        <taxon>Dinophyceae</taxon>
        <taxon>Suessiales</taxon>
        <taxon>Symbiodiniaceae</taxon>
        <taxon>Durusdinium</taxon>
    </lineage>
</organism>
<comment type="caution">
    <text evidence="3">The sequence shown here is derived from an EMBL/GenBank/DDBJ whole genome shotgun (WGS) entry which is preliminary data.</text>
</comment>
<keyword evidence="2" id="KW-0472">Membrane</keyword>
<evidence type="ECO:0000313" key="4">
    <source>
        <dbReference type="Proteomes" id="UP001642464"/>
    </source>
</evidence>
<proteinExistence type="predicted"/>
<feature type="non-terminal residue" evidence="3">
    <location>
        <position position="1629"/>
    </location>
</feature>
<keyword evidence="2" id="KW-0812">Transmembrane</keyword>
<accession>A0ABP0JLN1</accession>
<evidence type="ECO:0000256" key="2">
    <source>
        <dbReference type="SAM" id="Phobius"/>
    </source>
</evidence>
<reference evidence="3 4" key="1">
    <citation type="submission" date="2024-02" db="EMBL/GenBank/DDBJ databases">
        <authorList>
            <person name="Chen Y."/>
            <person name="Shah S."/>
            <person name="Dougan E. K."/>
            <person name="Thang M."/>
            <person name="Chan C."/>
        </authorList>
    </citation>
    <scope>NUCLEOTIDE SEQUENCE [LARGE SCALE GENOMIC DNA]</scope>
</reference>
<evidence type="ECO:0000313" key="3">
    <source>
        <dbReference type="EMBL" id="CAK9015274.1"/>
    </source>
</evidence>